<evidence type="ECO:0000259" key="10">
    <source>
        <dbReference type="PROSITE" id="PS50014"/>
    </source>
</evidence>
<dbReference type="AlphaFoldDB" id="E0W2C4"/>
<keyword evidence="4" id="KW-0805">Transcription regulation</keyword>
<dbReference type="RefSeq" id="XP_002432518.1">
    <property type="nucleotide sequence ID" value="XM_002432473.1"/>
</dbReference>
<evidence type="ECO:0000256" key="7">
    <source>
        <dbReference type="ARBA" id="ARBA00023242"/>
    </source>
</evidence>
<dbReference type="PRINTS" id="PR00503">
    <property type="entry name" value="BROMODOMAIN"/>
</dbReference>
<evidence type="ECO:0000256" key="6">
    <source>
        <dbReference type="ARBA" id="ARBA00023163"/>
    </source>
</evidence>
<dbReference type="STRING" id="121224.E0W2C4"/>
<dbReference type="SMART" id="SM00297">
    <property type="entry name" value="BROMO"/>
    <property type="match status" value="1"/>
</dbReference>
<dbReference type="SMART" id="SM00573">
    <property type="entry name" value="HSA"/>
    <property type="match status" value="1"/>
</dbReference>
<evidence type="ECO:0000313" key="14">
    <source>
        <dbReference type="Proteomes" id="UP000009046"/>
    </source>
</evidence>
<evidence type="ECO:0008006" key="15">
    <source>
        <dbReference type="Google" id="ProtNLM"/>
    </source>
</evidence>
<dbReference type="GO" id="GO:0006368">
    <property type="term" value="P:transcription elongation by RNA polymerase II"/>
    <property type="evidence" value="ECO:0007669"/>
    <property type="project" value="TreeGrafter"/>
</dbReference>
<dbReference type="KEGG" id="phu:Phum_PHUM589160"/>
<keyword evidence="14" id="KW-1185">Reference proteome</keyword>
<dbReference type="Pfam" id="PF00439">
    <property type="entry name" value="Bromodomain"/>
    <property type="match status" value="1"/>
</dbReference>
<dbReference type="PROSITE" id="PS00633">
    <property type="entry name" value="BROMODOMAIN_1"/>
    <property type="match status" value="1"/>
</dbReference>
<evidence type="ECO:0000256" key="2">
    <source>
        <dbReference type="ARBA" id="ARBA00022737"/>
    </source>
</evidence>
<dbReference type="PANTHER" id="PTHR16062:SF22">
    <property type="entry name" value="HISTONE-LYSINE N-METHYLTRANSFERASE ASH1L"/>
    <property type="match status" value="1"/>
</dbReference>
<dbReference type="GeneID" id="8232690"/>
<dbReference type="InterPro" id="IPR018359">
    <property type="entry name" value="Bromodomain_CS"/>
</dbReference>
<name>E0W2C4_PEDHC</name>
<dbReference type="CTD" id="8232690"/>
<evidence type="ECO:0000259" key="11">
    <source>
        <dbReference type="PROSITE" id="PS51204"/>
    </source>
</evidence>
<dbReference type="InParanoid" id="E0W2C4"/>
<dbReference type="InterPro" id="IPR037382">
    <property type="entry name" value="Rsc/polybromo"/>
</dbReference>
<feature type="compositionally biased region" description="Basic and acidic residues" evidence="9">
    <location>
        <begin position="1"/>
        <end position="18"/>
    </location>
</feature>
<sequence length="277" mass="32550">MDIKKKLEKQQKLEAEQKRRQKHQEYLAAVLQHSKDFKEHHRNNLAKVARLNKAVLNYHANAEKEQKKEQERIEKERMRRLMAEDEEGYRKLIDQKKDKRLAFLLSQTDEYISNLTEMAKECWQSDGRILSEPFMKLPSKNKLPDYYDIIKKPLDIKKIFNRIEDGKYSDFDDLEKDFTQMCKNAQIYNEEASLIHEDSIVLQSVFTNARQRLEQDAETDEDKDGGDEDGNSESESVRMKIKIKSGKGGRGGEGIGSTRRRKIQPKYTNSDDEDEDD</sequence>
<keyword evidence="2" id="KW-0677">Repeat</keyword>
<evidence type="ECO:0000313" key="12">
    <source>
        <dbReference type="EMBL" id="EEB19780.1"/>
    </source>
</evidence>
<dbReference type="HOGENOM" id="CLU_1005790_0_0_1"/>
<evidence type="ECO:0000256" key="1">
    <source>
        <dbReference type="ARBA" id="ARBA00004123"/>
    </source>
</evidence>
<feature type="compositionally biased region" description="Acidic residues" evidence="9">
    <location>
        <begin position="216"/>
        <end position="232"/>
    </location>
</feature>
<evidence type="ECO:0000256" key="9">
    <source>
        <dbReference type="SAM" id="MobiDB-lite"/>
    </source>
</evidence>
<dbReference type="Gene3D" id="1.20.920.10">
    <property type="entry name" value="Bromodomain-like"/>
    <property type="match status" value="1"/>
</dbReference>
<dbReference type="EMBL" id="AAZO01007178">
    <property type="status" value="NOT_ANNOTATED_CDS"/>
    <property type="molecule type" value="Genomic_DNA"/>
</dbReference>
<evidence type="ECO:0000256" key="5">
    <source>
        <dbReference type="ARBA" id="ARBA00023117"/>
    </source>
</evidence>
<dbReference type="PROSITE" id="PS50014">
    <property type="entry name" value="BROMODOMAIN_2"/>
    <property type="match status" value="1"/>
</dbReference>
<keyword evidence="5 8" id="KW-0103">Bromodomain</keyword>
<keyword evidence="3" id="KW-0156">Chromatin regulator</keyword>
<keyword evidence="7" id="KW-0539">Nucleus</keyword>
<reference evidence="12" key="1">
    <citation type="submission" date="2007-04" db="EMBL/GenBank/DDBJ databases">
        <title>Annotation of Pediculus humanus corporis strain USDA.</title>
        <authorList>
            <person name="Kirkness E."/>
            <person name="Hannick L."/>
            <person name="Hass B."/>
            <person name="Bruggner R."/>
            <person name="Lawson D."/>
            <person name="Bidwell S."/>
            <person name="Joardar V."/>
            <person name="Caler E."/>
            <person name="Walenz B."/>
            <person name="Inman J."/>
            <person name="Schobel S."/>
            <person name="Galinsky K."/>
            <person name="Amedeo P."/>
            <person name="Strausberg R."/>
        </authorList>
    </citation>
    <scope>NUCLEOTIDE SEQUENCE</scope>
    <source>
        <strain evidence="12">USDA</strain>
    </source>
</reference>
<evidence type="ECO:0000256" key="8">
    <source>
        <dbReference type="PROSITE-ProRule" id="PRU00035"/>
    </source>
</evidence>
<dbReference type="PANTHER" id="PTHR16062">
    <property type="entry name" value="SWI/SNF-RELATED"/>
    <property type="match status" value="1"/>
</dbReference>
<dbReference type="GO" id="GO:0016586">
    <property type="term" value="C:RSC-type complex"/>
    <property type="evidence" value="ECO:0007669"/>
    <property type="project" value="InterPro"/>
</dbReference>
<reference evidence="12" key="2">
    <citation type="submission" date="2007-04" db="EMBL/GenBank/DDBJ databases">
        <title>The genome of the human body louse.</title>
        <authorList>
            <consortium name="The Human Body Louse Genome Consortium"/>
            <person name="Kirkness E."/>
            <person name="Walenz B."/>
            <person name="Hass B."/>
            <person name="Bruggner R."/>
            <person name="Strausberg R."/>
        </authorList>
    </citation>
    <scope>NUCLEOTIDE SEQUENCE</scope>
    <source>
        <strain evidence="12">USDA</strain>
    </source>
</reference>
<proteinExistence type="predicted"/>
<dbReference type="eggNOG" id="KOG0386">
    <property type="taxonomic scope" value="Eukaryota"/>
</dbReference>
<feature type="domain" description="HSA" evidence="11">
    <location>
        <begin position="11"/>
        <end position="83"/>
    </location>
</feature>
<organism>
    <name type="scientific">Pediculus humanus subsp. corporis</name>
    <name type="common">Body louse</name>
    <dbReference type="NCBI Taxonomy" id="121224"/>
    <lineage>
        <taxon>Eukaryota</taxon>
        <taxon>Metazoa</taxon>
        <taxon>Ecdysozoa</taxon>
        <taxon>Arthropoda</taxon>
        <taxon>Hexapoda</taxon>
        <taxon>Insecta</taxon>
        <taxon>Pterygota</taxon>
        <taxon>Neoptera</taxon>
        <taxon>Paraneoptera</taxon>
        <taxon>Psocodea</taxon>
        <taxon>Troctomorpha</taxon>
        <taxon>Phthiraptera</taxon>
        <taxon>Anoplura</taxon>
        <taxon>Pediculidae</taxon>
        <taxon>Pediculus</taxon>
    </lineage>
</organism>
<dbReference type="PROSITE" id="PS51204">
    <property type="entry name" value="HSA"/>
    <property type="match status" value="1"/>
</dbReference>
<protein>
    <recommendedName>
        <fullName evidence="15">Bromo domain-containing protein</fullName>
    </recommendedName>
</protein>
<evidence type="ECO:0000256" key="3">
    <source>
        <dbReference type="ARBA" id="ARBA00022853"/>
    </source>
</evidence>
<evidence type="ECO:0000256" key="4">
    <source>
        <dbReference type="ARBA" id="ARBA00023015"/>
    </source>
</evidence>
<keyword evidence="6" id="KW-0804">Transcription</keyword>
<evidence type="ECO:0000313" key="13">
    <source>
        <dbReference type="EnsemblMetazoa" id="PHUM589160-PA"/>
    </source>
</evidence>
<reference evidence="13" key="3">
    <citation type="submission" date="2021-02" db="UniProtKB">
        <authorList>
            <consortium name="EnsemblMetazoa"/>
        </authorList>
    </citation>
    <scope>IDENTIFICATION</scope>
    <source>
        <strain evidence="13">USDA</strain>
    </source>
</reference>
<dbReference type="Gene3D" id="1.20.5.170">
    <property type="match status" value="1"/>
</dbReference>
<dbReference type="OrthoDB" id="6017at2759"/>
<feature type="region of interest" description="Disordered" evidence="9">
    <location>
        <begin position="214"/>
        <end position="277"/>
    </location>
</feature>
<dbReference type="SUPFAM" id="SSF47370">
    <property type="entry name" value="Bromodomain"/>
    <property type="match status" value="1"/>
</dbReference>
<comment type="subcellular location">
    <subcellularLocation>
        <location evidence="1">Nucleus</location>
    </subcellularLocation>
</comment>
<dbReference type="InterPro" id="IPR001487">
    <property type="entry name" value="Bromodomain"/>
</dbReference>
<dbReference type="GO" id="GO:0003682">
    <property type="term" value="F:chromatin binding"/>
    <property type="evidence" value="ECO:0007669"/>
    <property type="project" value="TreeGrafter"/>
</dbReference>
<dbReference type="InterPro" id="IPR014012">
    <property type="entry name" value="HSA_dom"/>
</dbReference>
<dbReference type="EMBL" id="DS235876">
    <property type="protein sequence ID" value="EEB19780.1"/>
    <property type="molecule type" value="Genomic_DNA"/>
</dbReference>
<gene>
    <name evidence="13" type="primary">8232690</name>
    <name evidence="12" type="ORF">Phum_PHUM589160</name>
</gene>
<dbReference type="Proteomes" id="UP000009046">
    <property type="component" value="Unassembled WGS sequence"/>
</dbReference>
<feature type="domain" description="Bromo" evidence="10">
    <location>
        <begin position="126"/>
        <end position="196"/>
    </location>
</feature>
<dbReference type="Pfam" id="PF07529">
    <property type="entry name" value="HSA"/>
    <property type="match status" value="1"/>
</dbReference>
<dbReference type="EnsemblMetazoa" id="PHUM589160-RA">
    <property type="protein sequence ID" value="PHUM589160-PA"/>
    <property type="gene ID" value="PHUM589160"/>
</dbReference>
<accession>E0W2C4</accession>
<dbReference type="VEuPathDB" id="VectorBase:PHUM589160"/>
<dbReference type="InterPro" id="IPR036427">
    <property type="entry name" value="Bromodomain-like_sf"/>
</dbReference>
<dbReference type="GO" id="GO:0006338">
    <property type="term" value="P:chromatin remodeling"/>
    <property type="evidence" value="ECO:0007669"/>
    <property type="project" value="InterPro"/>
</dbReference>
<dbReference type="FunFam" id="1.20.5.170:FF:000008">
    <property type="entry name" value="probable global transcription activator SNF2L2 isoform X1"/>
    <property type="match status" value="1"/>
</dbReference>
<feature type="region of interest" description="Disordered" evidence="9">
    <location>
        <begin position="1"/>
        <end position="20"/>
    </location>
</feature>